<feature type="domain" description="HPt" evidence="14">
    <location>
        <begin position="177"/>
        <end position="281"/>
    </location>
</feature>
<evidence type="ECO:0000256" key="9">
    <source>
        <dbReference type="PROSITE-ProRule" id="PRU00110"/>
    </source>
</evidence>
<keyword evidence="7" id="KW-0902">Two-component regulatory system</keyword>
<dbReference type="Pfam" id="PF01584">
    <property type="entry name" value="CheW"/>
    <property type="match status" value="1"/>
</dbReference>
<protein>
    <recommendedName>
        <fullName evidence="3">Chemotaxis protein CheA</fullName>
        <ecNumber evidence="2">2.7.13.3</ecNumber>
    </recommendedName>
</protein>
<dbReference type="CDD" id="cd00088">
    <property type="entry name" value="HPT"/>
    <property type="match status" value="1"/>
</dbReference>
<dbReference type="SUPFAM" id="SSF52172">
    <property type="entry name" value="CheY-like"/>
    <property type="match status" value="1"/>
</dbReference>
<dbReference type="FunFam" id="3.30.565.10:FF:000016">
    <property type="entry name" value="Chemotaxis protein CheA, putative"/>
    <property type="match status" value="1"/>
</dbReference>
<sequence>MAIEALTPFFSEMRKELAQTTADFERWTNAIATAADDDPRLMEALEDYATQLERIGQTAELIGLAGLGAWCAALNGILPGIIFLQGDVRALACRHLAVWPVLVDGYLQDPANFNASMELAEYLSNPLFAQSFGESARLDLIELLTTPPLEPEELVAQLDGADTPASVSIEDISLAVPENADREVYDAFLDEAPGSVEQFAVLTSRIAAGDADIDDMRSAKRIAHSFKGSASIVGIRGIAALGHHTEDVLEYFEKNPVKPPRALGRSLVMASDCLAQMVGYLRGDEDQPENSFEVLNQIVAWANKVKSGDIANMTDDGDVEVQPASPDVPQPEVTSAPAPEIEAQATLRVPVNTVDEIFRLVGEMTAVIARVESQVANLTARAAALLSHNYALRQQVTDIEKIVMLRGLSLARTDSGKDGSFDPLELDRYTELHGVTQALVEVTADAREMTGSLEAGVSSLRSEVVQQANINKELQYQVAATRLAPASVLTARLMRNVRQTCQQTGKQARLVITGGEIQIDGDVLNKLADPLLHILRNAVDHGIELPEERTIAGKPPEGMVKLDFSRQGSGIIVTIRDDGRGLDYVRIRAKAVERNLIREEQQLTYPELARLVLLPGFSTRDQVNEISGRGVGLDVVASRLANIKGTVELGSEPGNGCEVVLRFQASLVTQHTLLVEAGEQVFAIPIHYIKEAFPAGLGRIHYAETAGEKNTGSAGWQFIMRDESFPLHDLSLLTGYPSPPPGSERFAAMPKVLIRTIDGIKAILVDKLIDSRSVMVKSMGKYLPRVHGLSGVTILGDGSLVPLLNVPELLASPIAVKAAADLAAAARRHVRRILVVDDSLSVRRGLMQLLQDAAYEVKGAGDGMEAIRVLKSFDPHIICTDLEMPNMNGMELAQHLRLEKTTRHLPIIMITSRSTEKHREQARRAGVDIYLTKPYTDTDLLRHVHAALQAGSAHEKAAPA</sequence>
<organism evidence="15 16">
    <name type="scientific">Candidatus Gallionella acididurans</name>
    <dbReference type="NCBI Taxonomy" id="1796491"/>
    <lineage>
        <taxon>Bacteria</taxon>
        <taxon>Pseudomonadati</taxon>
        <taxon>Pseudomonadota</taxon>
        <taxon>Betaproteobacteria</taxon>
        <taxon>Nitrosomonadales</taxon>
        <taxon>Gallionellaceae</taxon>
        <taxon>Gallionella</taxon>
    </lineage>
</organism>
<dbReference type="InterPro" id="IPR001789">
    <property type="entry name" value="Sig_transdc_resp-reg_receiver"/>
</dbReference>
<dbReference type="Gene3D" id="1.20.120.160">
    <property type="entry name" value="HPT domain"/>
    <property type="match status" value="1"/>
</dbReference>
<dbReference type="SMART" id="SM00260">
    <property type="entry name" value="CheW"/>
    <property type="match status" value="1"/>
</dbReference>
<dbReference type="EMBL" id="LSLI01000011">
    <property type="protein sequence ID" value="KXS33114.1"/>
    <property type="molecule type" value="Genomic_DNA"/>
</dbReference>
<dbReference type="Gene3D" id="2.30.30.40">
    <property type="entry name" value="SH3 Domains"/>
    <property type="match status" value="1"/>
</dbReference>
<dbReference type="Pfam" id="PF00072">
    <property type="entry name" value="Response_reg"/>
    <property type="match status" value="1"/>
</dbReference>
<dbReference type="InterPro" id="IPR008207">
    <property type="entry name" value="Sig_transdc_His_kin_Hpt_dom"/>
</dbReference>
<dbReference type="InterPro" id="IPR036890">
    <property type="entry name" value="HATPase_C_sf"/>
</dbReference>
<evidence type="ECO:0000256" key="5">
    <source>
        <dbReference type="ARBA" id="ARBA00022679"/>
    </source>
</evidence>
<comment type="catalytic activity">
    <reaction evidence="1">
        <text>ATP + protein L-histidine = ADP + protein N-phospho-L-histidine.</text>
        <dbReference type="EC" id="2.7.13.3"/>
    </reaction>
</comment>
<dbReference type="SUPFAM" id="SSF50341">
    <property type="entry name" value="CheW-like"/>
    <property type="match status" value="1"/>
</dbReference>
<dbReference type="Gene3D" id="3.30.565.10">
    <property type="entry name" value="Histidine kinase-like ATPase, C-terminal domain"/>
    <property type="match status" value="1"/>
</dbReference>
<dbReference type="PROSITE" id="PS50109">
    <property type="entry name" value="HIS_KIN"/>
    <property type="match status" value="1"/>
</dbReference>
<dbReference type="CDD" id="cd00156">
    <property type="entry name" value="REC"/>
    <property type="match status" value="1"/>
</dbReference>
<feature type="modified residue" description="Phosphohistidine" evidence="9">
    <location>
        <position position="224"/>
    </location>
</feature>
<name>A0A139BVU2_9PROT</name>
<dbReference type="SMART" id="SM01231">
    <property type="entry name" value="H-kinase_dim"/>
    <property type="match status" value="1"/>
</dbReference>
<dbReference type="Proteomes" id="UP000070578">
    <property type="component" value="Unassembled WGS sequence"/>
</dbReference>
<dbReference type="InterPro" id="IPR004105">
    <property type="entry name" value="CheA-like_dim"/>
</dbReference>
<dbReference type="SMART" id="SM00448">
    <property type="entry name" value="REC"/>
    <property type="match status" value="1"/>
</dbReference>
<keyword evidence="6 15" id="KW-0418">Kinase</keyword>
<dbReference type="SMART" id="SM00387">
    <property type="entry name" value="HATPase_c"/>
    <property type="match status" value="1"/>
</dbReference>
<reference evidence="15 16" key="2">
    <citation type="submission" date="2016-03" db="EMBL/GenBank/DDBJ databases">
        <title>New uncultured bacterium of the family Gallionellaceae from acid mine drainage: description and reconstruction of genome based on metagenomic analysis of microbial community.</title>
        <authorList>
            <person name="Kadnikov V."/>
            <person name="Ivasenko D."/>
            <person name="Beletsky A."/>
            <person name="Mardanov A."/>
            <person name="Danilova E."/>
            <person name="Pimenov N."/>
            <person name="Karnachuk O."/>
            <person name="Ravin N."/>
        </authorList>
    </citation>
    <scope>NUCLEOTIDE SEQUENCE [LARGE SCALE GENOMIC DNA]</scope>
    <source>
        <strain evidence="15">ShG14-8</strain>
    </source>
</reference>
<evidence type="ECO:0000259" key="12">
    <source>
        <dbReference type="PROSITE" id="PS50110"/>
    </source>
</evidence>
<dbReference type="InterPro" id="IPR051315">
    <property type="entry name" value="Bact_Chemotaxis_CheA"/>
</dbReference>
<accession>A0A139BVU2</accession>
<evidence type="ECO:0000259" key="11">
    <source>
        <dbReference type="PROSITE" id="PS50109"/>
    </source>
</evidence>
<evidence type="ECO:0000256" key="4">
    <source>
        <dbReference type="ARBA" id="ARBA00022553"/>
    </source>
</evidence>
<dbReference type="PROSITE" id="PS50851">
    <property type="entry name" value="CHEW"/>
    <property type="match status" value="1"/>
</dbReference>
<evidence type="ECO:0000313" key="15">
    <source>
        <dbReference type="EMBL" id="KXS33114.1"/>
    </source>
</evidence>
<evidence type="ECO:0000256" key="6">
    <source>
        <dbReference type="ARBA" id="ARBA00022777"/>
    </source>
</evidence>
<evidence type="ECO:0000256" key="7">
    <source>
        <dbReference type="ARBA" id="ARBA00023012"/>
    </source>
</evidence>
<dbReference type="InterPro" id="IPR036641">
    <property type="entry name" value="HPT_dom_sf"/>
</dbReference>
<dbReference type="InterPro" id="IPR011006">
    <property type="entry name" value="CheY-like_superfamily"/>
</dbReference>
<dbReference type="SUPFAM" id="SSF47226">
    <property type="entry name" value="Histidine-containing phosphotransfer domain, HPT domain"/>
    <property type="match status" value="1"/>
</dbReference>
<dbReference type="AlphaFoldDB" id="A0A139BVU2"/>
<comment type="caution">
    <text evidence="15">The sequence shown here is derived from an EMBL/GenBank/DDBJ whole genome shotgun (WGS) entry which is preliminary data.</text>
</comment>
<dbReference type="GO" id="GO:0000155">
    <property type="term" value="F:phosphorelay sensor kinase activity"/>
    <property type="evidence" value="ECO:0007669"/>
    <property type="project" value="InterPro"/>
</dbReference>
<dbReference type="InterPro" id="IPR005467">
    <property type="entry name" value="His_kinase_dom"/>
</dbReference>
<evidence type="ECO:0000256" key="3">
    <source>
        <dbReference type="ARBA" id="ARBA00021495"/>
    </source>
</evidence>
<dbReference type="SUPFAM" id="SSF55874">
    <property type="entry name" value="ATPase domain of HSP90 chaperone/DNA topoisomerase II/histidine kinase"/>
    <property type="match status" value="1"/>
</dbReference>
<proteinExistence type="predicted"/>
<dbReference type="PROSITE" id="PS50894">
    <property type="entry name" value="HPT"/>
    <property type="match status" value="1"/>
</dbReference>
<evidence type="ECO:0000259" key="14">
    <source>
        <dbReference type="PROSITE" id="PS50894"/>
    </source>
</evidence>
<feature type="modified residue" description="4-aspartylphosphate" evidence="10">
    <location>
        <position position="881"/>
    </location>
</feature>
<dbReference type="GO" id="GO:0006935">
    <property type="term" value="P:chemotaxis"/>
    <property type="evidence" value="ECO:0007669"/>
    <property type="project" value="InterPro"/>
</dbReference>
<dbReference type="PROSITE" id="PS50110">
    <property type="entry name" value="RESPONSE_REGULATORY"/>
    <property type="match status" value="1"/>
</dbReference>
<comment type="function">
    <text evidence="8">Involved in the transmission of sensory signals from the chemoreceptors to the flagellar motors. CheA is autophosphorylated; it can transfer its phosphate group to either CheB or CheY.</text>
</comment>
<dbReference type="InterPro" id="IPR003594">
    <property type="entry name" value="HATPase_dom"/>
</dbReference>
<feature type="domain" description="Histidine kinase" evidence="11">
    <location>
        <begin position="531"/>
        <end position="667"/>
    </location>
</feature>
<evidence type="ECO:0000313" key="16">
    <source>
        <dbReference type="Proteomes" id="UP000070578"/>
    </source>
</evidence>
<dbReference type="Gene3D" id="3.40.50.2300">
    <property type="match status" value="1"/>
</dbReference>
<dbReference type="Pfam" id="PF01627">
    <property type="entry name" value="Hpt"/>
    <property type="match status" value="1"/>
</dbReference>
<gene>
    <name evidence="15" type="ORF">AWT59_0781</name>
</gene>
<dbReference type="InterPro" id="IPR036061">
    <property type="entry name" value="CheW-like_dom_sf"/>
</dbReference>
<dbReference type="EC" id="2.7.13.3" evidence="2"/>
<feature type="domain" description="Response regulatory" evidence="12">
    <location>
        <begin position="832"/>
        <end position="948"/>
    </location>
</feature>
<evidence type="ECO:0000259" key="13">
    <source>
        <dbReference type="PROSITE" id="PS50851"/>
    </source>
</evidence>
<dbReference type="Pfam" id="PF02518">
    <property type="entry name" value="HATPase_c"/>
    <property type="match status" value="1"/>
</dbReference>
<dbReference type="PATRIC" id="fig|1796491.3.peg.850"/>
<evidence type="ECO:0000256" key="8">
    <source>
        <dbReference type="ARBA" id="ARBA00035100"/>
    </source>
</evidence>
<dbReference type="InterPro" id="IPR002545">
    <property type="entry name" value="CheW-lke_dom"/>
</dbReference>
<dbReference type="PANTHER" id="PTHR43395:SF8">
    <property type="entry name" value="HISTIDINE KINASE"/>
    <property type="match status" value="1"/>
</dbReference>
<dbReference type="PANTHER" id="PTHR43395">
    <property type="entry name" value="SENSOR HISTIDINE KINASE CHEA"/>
    <property type="match status" value="1"/>
</dbReference>
<keyword evidence="5" id="KW-0808">Transferase</keyword>
<evidence type="ECO:0000256" key="10">
    <source>
        <dbReference type="PROSITE-ProRule" id="PRU00169"/>
    </source>
</evidence>
<feature type="domain" description="CheW-like" evidence="13">
    <location>
        <begin position="669"/>
        <end position="815"/>
    </location>
</feature>
<evidence type="ECO:0000256" key="1">
    <source>
        <dbReference type="ARBA" id="ARBA00000085"/>
    </source>
</evidence>
<dbReference type="GO" id="GO:0005737">
    <property type="term" value="C:cytoplasm"/>
    <property type="evidence" value="ECO:0007669"/>
    <property type="project" value="InterPro"/>
</dbReference>
<keyword evidence="4 10" id="KW-0597">Phosphoprotein</keyword>
<evidence type="ECO:0000256" key="2">
    <source>
        <dbReference type="ARBA" id="ARBA00012438"/>
    </source>
</evidence>
<reference evidence="15 16" key="1">
    <citation type="submission" date="2016-02" db="EMBL/GenBank/DDBJ databases">
        <authorList>
            <person name="Wen L."/>
            <person name="He K."/>
            <person name="Yang H."/>
        </authorList>
    </citation>
    <scope>NUCLEOTIDE SEQUENCE [LARGE SCALE GENOMIC DNA]</scope>
    <source>
        <strain evidence="15">ShG14-8</strain>
    </source>
</reference>